<keyword evidence="1" id="KW-0378">Hydrolase</keyword>
<organism evidence="3 4">
    <name type="scientific">Brachionus calyciflorus</name>
    <dbReference type="NCBI Taxonomy" id="104777"/>
    <lineage>
        <taxon>Eukaryota</taxon>
        <taxon>Metazoa</taxon>
        <taxon>Spiralia</taxon>
        <taxon>Gnathifera</taxon>
        <taxon>Rotifera</taxon>
        <taxon>Eurotatoria</taxon>
        <taxon>Monogononta</taxon>
        <taxon>Pseudotrocha</taxon>
        <taxon>Ploima</taxon>
        <taxon>Brachionidae</taxon>
        <taxon>Brachionus</taxon>
    </lineage>
</organism>
<dbReference type="InterPro" id="IPR021109">
    <property type="entry name" value="Peptidase_aspartic_dom_sf"/>
</dbReference>
<keyword evidence="4" id="KW-1185">Reference proteome</keyword>
<evidence type="ECO:0000259" key="2">
    <source>
        <dbReference type="PROSITE" id="PS50175"/>
    </source>
</evidence>
<dbReference type="OrthoDB" id="10058156at2759"/>
<evidence type="ECO:0000256" key="1">
    <source>
        <dbReference type="ARBA" id="ARBA00022801"/>
    </source>
</evidence>
<sequence>MCLINEIPINFTIDSGAKITVISDKIYNSLQNSSPFELVSHEVAGAGGNRLSTLGKIYAELRIGETAIFTTILF</sequence>
<feature type="domain" description="Peptidase A2" evidence="2">
    <location>
        <begin position="9"/>
        <end position="48"/>
    </location>
</feature>
<dbReference type="AlphaFoldDB" id="A0A814T187"/>
<dbReference type="GO" id="GO:0004190">
    <property type="term" value="F:aspartic-type endopeptidase activity"/>
    <property type="evidence" value="ECO:0007669"/>
    <property type="project" value="InterPro"/>
</dbReference>
<comment type="caution">
    <text evidence="3">The sequence shown here is derived from an EMBL/GenBank/DDBJ whole genome shotgun (WGS) entry which is preliminary data.</text>
</comment>
<protein>
    <recommendedName>
        <fullName evidence="2">Peptidase A2 domain-containing protein</fullName>
    </recommendedName>
</protein>
<dbReference type="GO" id="GO:0006508">
    <property type="term" value="P:proteolysis"/>
    <property type="evidence" value="ECO:0007669"/>
    <property type="project" value="InterPro"/>
</dbReference>
<dbReference type="SUPFAM" id="SSF50630">
    <property type="entry name" value="Acid proteases"/>
    <property type="match status" value="1"/>
</dbReference>
<dbReference type="InterPro" id="IPR001995">
    <property type="entry name" value="Peptidase_A2_cat"/>
</dbReference>
<dbReference type="PROSITE" id="PS50175">
    <property type="entry name" value="ASP_PROT_RETROV"/>
    <property type="match status" value="1"/>
</dbReference>
<evidence type="ECO:0000313" key="4">
    <source>
        <dbReference type="Proteomes" id="UP000663879"/>
    </source>
</evidence>
<feature type="non-terminal residue" evidence="3">
    <location>
        <position position="1"/>
    </location>
</feature>
<accession>A0A814T187</accession>
<dbReference type="Gene3D" id="2.40.70.10">
    <property type="entry name" value="Acid Proteases"/>
    <property type="match status" value="1"/>
</dbReference>
<dbReference type="EMBL" id="CAJNOC010012737">
    <property type="protein sequence ID" value="CAF1155263.1"/>
    <property type="molecule type" value="Genomic_DNA"/>
</dbReference>
<dbReference type="Proteomes" id="UP000663879">
    <property type="component" value="Unassembled WGS sequence"/>
</dbReference>
<gene>
    <name evidence="3" type="ORF">OXX778_LOCUS23441</name>
</gene>
<proteinExistence type="predicted"/>
<name>A0A814T187_9BILA</name>
<reference evidence="3" key="1">
    <citation type="submission" date="2021-02" db="EMBL/GenBank/DDBJ databases">
        <authorList>
            <person name="Nowell W R."/>
        </authorList>
    </citation>
    <scope>NUCLEOTIDE SEQUENCE</scope>
    <source>
        <strain evidence="3">Ploen Becks lab</strain>
    </source>
</reference>
<evidence type="ECO:0000313" key="3">
    <source>
        <dbReference type="EMBL" id="CAF1155263.1"/>
    </source>
</evidence>
<dbReference type="Pfam" id="PF13650">
    <property type="entry name" value="Asp_protease_2"/>
    <property type="match status" value="1"/>
</dbReference>